<protein>
    <submittedName>
        <fullName evidence="3">Uncharacterized protein</fullName>
    </submittedName>
</protein>
<sequence length="278" mass="31423">MPPRNIRYDDRGVLGRLAWYYLGFNPIMIGLYGPFRTIMDLNLRGSLGQIFDLLFGYYEFFYHCALLFPAAITRLFTALWAPTLCWLDKDCRSFPTEVNYGDFLISVPAVPAVKAYNILTAPSTYEYFKLPKYQAIKKRDHAVFFLQASAQTFADIVQAVTESMPFSSAAFFSEEEVVPEAGASETAEETKMREGNTGQEKTSNKATMISSKYTPLSKTKKGSATNDNQDTNDLDGSKSTELSNERVEDHHQLPQKGLSLCSFTLLHHGAEYTLMWWS</sequence>
<dbReference type="InParanoid" id="A0A3N4KRN3"/>
<evidence type="ECO:0000256" key="2">
    <source>
        <dbReference type="SAM" id="Phobius"/>
    </source>
</evidence>
<name>A0A3N4KRN3_9PEZI</name>
<evidence type="ECO:0000313" key="4">
    <source>
        <dbReference type="Proteomes" id="UP000277580"/>
    </source>
</evidence>
<feature type="transmembrane region" description="Helical" evidence="2">
    <location>
        <begin position="20"/>
        <end position="39"/>
    </location>
</feature>
<evidence type="ECO:0000313" key="3">
    <source>
        <dbReference type="EMBL" id="RPB11021.1"/>
    </source>
</evidence>
<keyword evidence="2" id="KW-0472">Membrane</keyword>
<gene>
    <name evidence="3" type="ORF">P167DRAFT_546645</name>
</gene>
<dbReference type="EMBL" id="ML119138">
    <property type="protein sequence ID" value="RPB11021.1"/>
    <property type="molecule type" value="Genomic_DNA"/>
</dbReference>
<reference evidence="3 4" key="1">
    <citation type="journal article" date="2018" name="Nat. Ecol. Evol.">
        <title>Pezizomycetes genomes reveal the molecular basis of ectomycorrhizal truffle lifestyle.</title>
        <authorList>
            <person name="Murat C."/>
            <person name="Payen T."/>
            <person name="Noel B."/>
            <person name="Kuo A."/>
            <person name="Morin E."/>
            <person name="Chen J."/>
            <person name="Kohler A."/>
            <person name="Krizsan K."/>
            <person name="Balestrini R."/>
            <person name="Da Silva C."/>
            <person name="Montanini B."/>
            <person name="Hainaut M."/>
            <person name="Levati E."/>
            <person name="Barry K.W."/>
            <person name="Belfiori B."/>
            <person name="Cichocki N."/>
            <person name="Clum A."/>
            <person name="Dockter R.B."/>
            <person name="Fauchery L."/>
            <person name="Guy J."/>
            <person name="Iotti M."/>
            <person name="Le Tacon F."/>
            <person name="Lindquist E.A."/>
            <person name="Lipzen A."/>
            <person name="Malagnac F."/>
            <person name="Mello A."/>
            <person name="Molinier V."/>
            <person name="Miyauchi S."/>
            <person name="Poulain J."/>
            <person name="Riccioni C."/>
            <person name="Rubini A."/>
            <person name="Sitrit Y."/>
            <person name="Splivallo R."/>
            <person name="Traeger S."/>
            <person name="Wang M."/>
            <person name="Zifcakova L."/>
            <person name="Wipf D."/>
            <person name="Zambonelli A."/>
            <person name="Paolocci F."/>
            <person name="Nowrousian M."/>
            <person name="Ottonello S."/>
            <person name="Baldrian P."/>
            <person name="Spatafora J.W."/>
            <person name="Henrissat B."/>
            <person name="Nagy L.G."/>
            <person name="Aury J.M."/>
            <person name="Wincker P."/>
            <person name="Grigoriev I.V."/>
            <person name="Bonfante P."/>
            <person name="Martin F.M."/>
        </authorList>
    </citation>
    <scope>NUCLEOTIDE SEQUENCE [LARGE SCALE GENOMIC DNA]</scope>
    <source>
        <strain evidence="3 4">CCBAS932</strain>
    </source>
</reference>
<feature type="transmembrane region" description="Helical" evidence="2">
    <location>
        <begin position="60"/>
        <end position="81"/>
    </location>
</feature>
<dbReference type="OrthoDB" id="10479608at2759"/>
<feature type="compositionally biased region" description="Basic and acidic residues" evidence="1">
    <location>
        <begin position="235"/>
        <end position="251"/>
    </location>
</feature>
<feature type="region of interest" description="Disordered" evidence="1">
    <location>
        <begin position="177"/>
        <end position="251"/>
    </location>
</feature>
<dbReference type="Proteomes" id="UP000277580">
    <property type="component" value="Unassembled WGS sequence"/>
</dbReference>
<organism evidence="3 4">
    <name type="scientific">Morchella conica CCBAS932</name>
    <dbReference type="NCBI Taxonomy" id="1392247"/>
    <lineage>
        <taxon>Eukaryota</taxon>
        <taxon>Fungi</taxon>
        <taxon>Dikarya</taxon>
        <taxon>Ascomycota</taxon>
        <taxon>Pezizomycotina</taxon>
        <taxon>Pezizomycetes</taxon>
        <taxon>Pezizales</taxon>
        <taxon>Morchellaceae</taxon>
        <taxon>Morchella</taxon>
    </lineage>
</organism>
<keyword evidence="2" id="KW-1133">Transmembrane helix</keyword>
<accession>A0A3N4KRN3</accession>
<keyword evidence="4" id="KW-1185">Reference proteome</keyword>
<keyword evidence="2" id="KW-0812">Transmembrane</keyword>
<dbReference type="AlphaFoldDB" id="A0A3N4KRN3"/>
<feature type="compositionally biased region" description="Polar residues" evidence="1">
    <location>
        <begin position="196"/>
        <end position="231"/>
    </location>
</feature>
<proteinExistence type="predicted"/>
<evidence type="ECO:0000256" key="1">
    <source>
        <dbReference type="SAM" id="MobiDB-lite"/>
    </source>
</evidence>